<dbReference type="CDD" id="cd11537">
    <property type="entry name" value="NTP-PPase_RS21-C6_like"/>
    <property type="match status" value="1"/>
</dbReference>
<dbReference type="STRING" id="39482.ERS852491_03799"/>
<dbReference type="InterPro" id="IPR052555">
    <property type="entry name" value="dCTP_Pyrophosphatase"/>
</dbReference>
<proteinExistence type="predicted"/>
<dbReference type="InterPro" id="IPR025984">
    <property type="entry name" value="DCTPP"/>
</dbReference>
<dbReference type="AlphaFoldDB" id="A0A174J4P1"/>
<accession>A0A174J4P1</accession>
<dbReference type="GO" id="GO:0009143">
    <property type="term" value="P:nucleoside triphosphate catabolic process"/>
    <property type="evidence" value="ECO:0007669"/>
    <property type="project" value="InterPro"/>
</dbReference>
<dbReference type="OrthoDB" id="350573at2"/>
<dbReference type="EMBL" id="CYZU01000045">
    <property type="protein sequence ID" value="CUO94682.1"/>
    <property type="molecule type" value="Genomic_DNA"/>
</dbReference>
<dbReference type="PANTHER" id="PTHR46523:SF1">
    <property type="entry name" value="DCTP PYROPHOSPHATASE 1"/>
    <property type="match status" value="1"/>
</dbReference>
<dbReference type="Proteomes" id="UP000095544">
    <property type="component" value="Unassembled WGS sequence"/>
</dbReference>
<dbReference type="Pfam" id="PF12643">
    <property type="entry name" value="MazG-like"/>
    <property type="match status" value="1"/>
</dbReference>
<dbReference type="RefSeq" id="WP_055154666.1">
    <property type="nucleotide sequence ID" value="NZ_CAXVKP010000012.1"/>
</dbReference>
<name>A0A174J4P1_9FIRM</name>
<organism evidence="1 2">
    <name type="scientific">Faecalicatena contorta</name>
    <dbReference type="NCBI Taxonomy" id="39482"/>
    <lineage>
        <taxon>Bacteria</taxon>
        <taxon>Bacillati</taxon>
        <taxon>Bacillota</taxon>
        <taxon>Clostridia</taxon>
        <taxon>Lachnospirales</taxon>
        <taxon>Lachnospiraceae</taxon>
        <taxon>Faecalicatena</taxon>
    </lineage>
</organism>
<evidence type="ECO:0000313" key="2">
    <source>
        <dbReference type="Proteomes" id="UP000095544"/>
    </source>
</evidence>
<evidence type="ECO:0000313" key="1">
    <source>
        <dbReference type="EMBL" id="CUO94682.1"/>
    </source>
</evidence>
<reference evidence="1 2" key="1">
    <citation type="submission" date="2015-09" db="EMBL/GenBank/DDBJ databases">
        <authorList>
            <consortium name="Pathogen Informatics"/>
        </authorList>
    </citation>
    <scope>NUCLEOTIDE SEQUENCE [LARGE SCALE GENOMIC DNA]</scope>
    <source>
        <strain evidence="1 2">2789STDY5834876</strain>
    </source>
</reference>
<evidence type="ECO:0008006" key="3">
    <source>
        <dbReference type="Google" id="ProtNLM"/>
    </source>
</evidence>
<protein>
    <recommendedName>
        <fullName evidence="3">Nucleotide pyrophosphohydrolase</fullName>
    </recommendedName>
</protein>
<dbReference type="GO" id="GO:0047429">
    <property type="term" value="F:nucleoside triphosphate diphosphatase activity"/>
    <property type="evidence" value="ECO:0007669"/>
    <property type="project" value="InterPro"/>
</dbReference>
<dbReference type="SUPFAM" id="SSF101386">
    <property type="entry name" value="all-alpha NTP pyrophosphatases"/>
    <property type="match status" value="1"/>
</dbReference>
<dbReference type="Gene3D" id="1.10.287.1080">
    <property type="entry name" value="MazG-like"/>
    <property type="match status" value="1"/>
</dbReference>
<dbReference type="PIRSF" id="PIRSF029826">
    <property type="entry name" value="UCP029826_pph"/>
    <property type="match status" value="1"/>
</dbReference>
<sequence>MKDKVTTLAEIKEYIQEFSNARGWRKDQNAKDLVMALTVEAAELAEIFMWLHSDEADSVKEDSREFEHLQEEIADVFWYLCRICKHFDIDLARAVEDKAKKNAKKYPAAENRISANP</sequence>
<dbReference type="PANTHER" id="PTHR46523">
    <property type="entry name" value="DCTP PYROPHOSPHATASE 1"/>
    <property type="match status" value="1"/>
</dbReference>
<gene>
    <name evidence="1" type="ORF">ERS852491_03799</name>
</gene>